<evidence type="ECO:0000313" key="5">
    <source>
        <dbReference type="EMBL" id="MPL78545.1"/>
    </source>
</evidence>
<reference evidence="5" key="1">
    <citation type="submission" date="2019-08" db="EMBL/GenBank/DDBJ databases">
        <authorList>
            <person name="Kucharzyk K."/>
            <person name="Murdoch R.W."/>
            <person name="Higgins S."/>
            <person name="Loffler F."/>
        </authorList>
    </citation>
    <scope>NUCLEOTIDE SEQUENCE</scope>
</reference>
<dbReference type="PANTHER" id="PTHR42939">
    <property type="entry name" value="ABC TRANSPORTER ATP-BINDING PROTEIN ALBC-RELATED"/>
    <property type="match status" value="1"/>
</dbReference>
<name>A0A644UHU0_9ZZZZ</name>
<dbReference type="InterPro" id="IPR003439">
    <property type="entry name" value="ABC_transporter-like_ATP-bd"/>
</dbReference>
<evidence type="ECO:0000259" key="4">
    <source>
        <dbReference type="PROSITE" id="PS50893"/>
    </source>
</evidence>
<keyword evidence="2" id="KW-0547">Nucleotide-binding</keyword>
<protein>
    <submittedName>
        <fullName evidence="5">Vitamin B12 import ATP-binding protein BtuD</fullName>
    </submittedName>
</protein>
<evidence type="ECO:0000256" key="3">
    <source>
        <dbReference type="ARBA" id="ARBA00022840"/>
    </source>
</evidence>
<sequence length="219" mass="24266">MLNITLENAGKQYNHTWIFSDLNATLASGQPTAILGANGSGKSTLLQMIASAIMPSSGTVSYSLNGNIIRAEQAFRLMSIAAPYMELIEDFTLTEMICFHRRLKPLMRNMTTAELIRIMQLEENAGKPIRYFSSGMKQRVKLALAIMSDTPALLLDEPVSNLDQKAVEWFRGLIGSFGGERLIVISSNSVAAEHDFCTNTIRMEDYKSRAHAEPAPMFL</sequence>
<dbReference type="PROSITE" id="PS50893">
    <property type="entry name" value="ABC_TRANSPORTER_2"/>
    <property type="match status" value="1"/>
</dbReference>
<evidence type="ECO:0000256" key="2">
    <source>
        <dbReference type="ARBA" id="ARBA00022741"/>
    </source>
</evidence>
<comment type="caution">
    <text evidence="5">The sequence shown here is derived from an EMBL/GenBank/DDBJ whole genome shotgun (WGS) entry which is preliminary data.</text>
</comment>
<organism evidence="5">
    <name type="scientific">bioreactor metagenome</name>
    <dbReference type="NCBI Taxonomy" id="1076179"/>
    <lineage>
        <taxon>unclassified sequences</taxon>
        <taxon>metagenomes</taxon>
        <taxon>ecological metagenomes</taxon>
    </lineage>
</organism>
<dbReference type="AlphaFoldDB" id="A0A644UHU0"/>
<dbReference type="InterPro" id="IPR003593">
    <property type="entry name" value="AAA+_ATPase"/>
</dbReference>
<dbReference type="Pfam" id="PF00005">
    <property type="entry name" value="ABC_tran"/>
    <property type="match status" value="1"/>
</dbReference>
<keyword evidence="1" id="KW-0813">Transport</keyword>
<accession>A0A644UHU0</accession>
<keyword evidence="3 5" id="KW-0067">ATP-binding</keyword>
<feature type="domain" description="ABC transporter" evidence="4">
    <location>
        <begin position="4"/>
        <end position="219"/>
    </location>
</feature>
<dbReference type="GO" id="GO:0005524">
    <property type="term" value="F:ATP binding"/>
    <property type="evidence" value="ECO:0007669"/>
    <property type="project" value="UniProtKB-KW"/>
</dbReference>
<dbReference type="InterPro" id="IPR027417">
    <property type="entry name" value="P-loop_NTPase"/>
</dbReference>
<dbReference type="Gene3D" id="3.40.50.300">
    <property type="entry name" value="P-loop containing nucleotide triphosphate hydrolases"/>
    <property type="match status" value="1"/>
</dbReference>
<dbReference type="PROSITE" id="PS00211">
    <property type="entry name" value="ABC_TRANSPORTER_1"/>
    <property type="match status" value="1"/>
</dbReference>
<dbReference type="SMART" id="SM00382">
    <property type="entry name" value="AAA"/>
    <property type="match status" value="1"/>
</dbReference>
<proteinExistence type="predicted"/>
<dbReference type="InterPro" id="IPR051782">
    <property type="entry name" value="ABC_Transporter_VariousFunc"/>
</dbReference>
<dbReference type="PANTHER" id="PTHR42939:SF1">
    <property type="entry name" value="ABC TRANSPORTER ATP-BINDING PROTEIN ALBC-RELATED"/>
    <property type="match status" value="1"/>
</dbReference>
<evidence type="ECO:0000256" key="1">
    <source>
        <dbReference type="ARBA" id="ARBA00022448"/>
    </source>
</evidence>
<dbReference type="GO" id="GO:0016887">
    <property type="term" value="F:ATP hydrolysis activity"/>
    <property type="evidence" value="ECO:0007669"/>
    <property type="project" value="InterPro"/>
</dbReference>
<dbReference type="InterPro" id="IPR017871">
    <property type="entry name" value="ABC_transporter-like_CS"/>
</dbReference>
<dbReference type="SUPFAM" id="SSF52540">
    <property type="entry name" value="P-loop containing nucleoside triphosphate hydrolases"/>
    <property type="match status" value="1"/>
</dbReference>
<dbReference type="EMBL" id="VSSQ01000117">
    <property type="protein sequence ID" value="MPL78545.1"/>
    <property type="molecule type" value="Genomic_DNA"/>
</dbReference>
<gene>
    <name evidence="5" type="primary">btuD_65</name>
    <name evidence="5" type="ORF">SDC9_24414</name>
</gene>